<proteinExistence type="predicted"/>
<sequence length="112" mass="11518">MFLVTATVPAGSLSGGTDLDQRIRDLASPEDQLEHVHVAAAPDGGTRLALFLGHPDGARTEAAAVRLLARALPPAAGASVDWTPATSLLSAMERLGAGAHDKELPSQEADTQ</sequence>
<feature type="region of interest" description="Disordered" evidence="1">
    <location>
        <begin position="93"/>
        <end position="112"/>
    </location>
</feature>
<protein>
    <submittedName>
        <fullName evidence="2">Uncharacterized protein</fullName>
    </submittedName>
</protein>
<dbReference type="KEGG" id="kab:B7C62_24110"/>
<evidence type="ECO:0000313" key="3">
    <source>
        <dbReference type="Proteomes" id="UP000192251"/>
    </source>
</evidence>
<accession>A0ABC8BWW4</accession>
<organism evidence="2 3">
    <name type="scientific">Kitasatospora albolonga</name>
    <dbReference type="NCBI Taxonomy" id="68173"/>
    <lineage>
        <taxon>Bacteria</taxon>
        <taxon>Bacillati</taxon>
        <taxon>Actinomycetota</taxon>
        <taxon>Actinomycetes</taxon>
        <taxon>Kitasatosporales</taxon>
        <taxon>Streptomycetaceae</taxon>
        <taxon>Kitasatospora</taxon>
    </lineage>
</organism>
<reference evidence="2 3" key="1">
    <citation type="submission" date="2017-04" db="EMBL/GenBank/DDBJ databases">
        <title>The complete genome sequence of Streptomyces albolongus YIM 101047, the producer of novel bafilomycins and novel odoriferous sesquiterpenoids.</title>
        <authorList>
            <person name="Yin M."/>
            <person name="Jiang Y."/>
        </authorList>
    </citation>
    <scope>NUCLEOTIDE SEQUENCE [LARGE SCALE GENOMIC DNA]</scope>
    <source>
        <strain evidence="2 3">YIM 101047</strain>
    </source>
</reference>
<evidence type="ECO:0000256" key="1">
    <source>
        <dbReference type="SAM" id="MobiDB-lite"/>
    </source>
</evidence>
<name>A0ABC8BWW4_9ACTN</name>
<evidence type="ECO:0000313" key="2">
    <source>
        <dbReference type="EMBL" id="ARF74974.1"/>
    </source>
</evidence>
<dbReference type="AlphaFoldDB" id="A0ABC8BWW4"/>
<dbReference type="Proteomes" id="UP000192251">
    <property type="component" value="Chromosome"/>
</dbReference>
<dbReference type="EMBL" id="CP020563">
    <property type="protein sequence ID" value="ARF74974.1"/>
    <property type="molecule type" value="Genomic_DNA"/>
</dbReference>
<keyword evidence="3" id="KW-1185">Reference proteome</keyword>
<dbReference type="RefSeq" id="WP_084749024.1">
    <property type="nucleotide sequence ID" value="NZ_CP020563.1"/>
</dbReference>
<gene>
    <name evidence="2" type="ORF">B7C62_24110</name>
</gene>